<evidence type="ECO:0000256" key="3">
    <source>
        <dbReference type="ARBA" id="ARBA00022833"/>
    </source>
</evidence>
<dbReference type="InterPro" id="IPR036864">
    <property type="entry name" value="Zn2-C6_fun-type_DNA-bd_sf"/>
</dbReference>
<dbReference type="SMART" id="SM00906">
    <property type="entry name" value="Fungal_trans"/>
    <property type="match status" value="1"/>
</dbReference>
<keyword evidence="7" id="KW-0539">Nucleus</keyword>
<evidence type="ECO:0000256" key="5">
    <source>
        <dbReference type="ARBA" id="ARBA00023125"/>
    </source>
</evidence>
<dbReference type="GO" id="GO:0043565">
    <property type="term" value="F:sequence-specific DNA binding"/>
    <property type="evidence" value="ECO:0007669"/>
    <property type="project" value="TreeGrafter"/>
</dbReference>
<feature type="compositionally biased region" description="Basic and acidic residues" evidence="8">
    <location>
        <begin position="1"/>
        <end position="10"/>
    </location>
</feature>
<accession>A0A0J9XAS5</accession>
<dbReference type="GO" id="GO:0005634">
    <property type="term" value="C:nucleus"/>
    <property type="evidence" value="ECO:0007669"/>
    <property type="project" value="UniProtKB-SubCell"/>
</dbReference>
<name>A0A0J9XAS5_GEOCN</name>
<dbReference type="GO" id="GO:0006351">
    <property type="term" value="P:DNA-templated transcription"/>
    <property type="evidence" value="ECO:0007669"/>
    <property type="project" value="InterPro"/>
</dbReference>
<dbReference type="PROSITE" id="PS50048">
    <property type="entry name" value="ZN2_CY6_FUNGAL_2"/>
    <property type="match status" value="1"/>
</dbReference>
<dbReference type="EMBL" id="CCBN010000007">
    <property type="protein sequence ID" value="CDO54284.1"/>
    <property type="molecule type" value="Genomic_DNA"/>
</dbReference>
<feature type="compositionally biased region" description="Polar residues" evidence="8">
    <location>
        <begin position="755"/>
        <end position="783"/>
    </location>
</feature>
<feature type="region of interest" description="Disordered" evidence="8">
    <location>
        <begin position="739"/>
        <end position="786"/>
    </location>
</feature>
<dbReference type="AlphaFoldDB" id="A0A0J9XAS5"/>
<feature type="region of interest" description="Disordered" evidence="8">
    <location>
        <begin position="144"/>
        <end position="171"/>
    </location>
</feature>
<dbReference type="InterPro" id="IPR007219">
    <property type="entry name" value="XnlR_reg_dom"/>
</dbReference>
<dbReference type="Pfam" id="PF04082">
    <property type="entry name" value="Fungal_trans"/>
    <property type="match status" value="1"/>
</dbReference>
<dbReference type="Pfam" id="PF00172">
    <property type="entry name" value="Zn_clus"/>
    <property type="match status" value="1"/>
</dbReference>
<dbReference type="OrthoDB" id="422427at2759"/>
<dbReference type="PANTHER" id="PTHR47540:SF1">
    <property type="entry name" value="ACTIVATOR OF STRESS GENES 1-RELATED"/>
    <property type="match status" value="1"/>
</dbReference>
<evidence type="ECO:0000313" key="10">
    <source>
        <dbReference type="EMBL" id="CDO54284.1"/>
    </source>
</evidence>
<keyword evidence="4" id="KW-0805">Transcription regulation</keyword>
<comment type="caution">
    <text evidence="10">The sequence shown here is derived from an EMBL/GenBank/DDBJ whole genome shotgun (WGS) entry which is preliminary data.</text>
</comment>
<keyword evidence="11" id="KW-1185">Reference proteome</keyword>
<evidence type="ECO:0000256" key="6">
    <source>
        <dbReference type="ARBA" id="ARBA00023163"/>
    </source>
</evidence>
<dbReference type="SMART" id="SM00066">
    <property type="entry name" value="GAL4"/>
    <property type="match status" value="1"/>
</dbReference>
<organism evidence="10 11">
    <name type="scientific">Geotrichum candidum</name>
    <name type="common">Oospora lactis</name>
    <name type="synonym">Dipodascus geotrichum</name>
    <dbReference type="NCBI Taxonomy" id="1173061"/>
    <lineage>
        <taxon>Eukaryota</taxon>
        <taxon>Fungi</taxon>
        <taxon>Dikarya</taxon>
        <taxon>Ascomycota</taxon>
        <taxon>Saccharomycotina</taxon>
        <taxon>Dipodascomycetes</taxon>
        <taxon>Dipodascales</taxon>
        <taxon>Dipodascaceae</taxon>
        <taxon>Geotrichum</taxon>
    </lineage>
</organism>
<dbReference type="STRING" id="1173061.A0A0J9XAS5"/>
<comment type="subcellular location">
    <subcellularLocation>
        <location evidence="1">Nucleus</location>
    </subcellularLocation>
</comment>
<dbReference type="GO" id="GO:0008270">
    <property type="term" value="F:zinc ion binding"/>
    <property type="evidence" value="ECO:0007669"/>
    <property type="project" value="InterPro"/>
</dbReference>
<dbReference type="PROSITE" id="PS00463">
    <property type="entry name" value="ZN2_CY6_FUNGAL_1"/>
    <property type="match status" value="1"/>
</dbReference>
<dbReference type="Proteomes" id="UP000242525">
    <property type="component" value="Unassembled WGS sequence"/>
</dbReference>
<dbReference type="Gene3D" id="4.10.240.10">
    <property type="entry name" value="Zn(2)-C6 fungal-type DNA-binding domain"/>
    <property type="match status" value="1"/>
</dbReference>
<dbReference type="InterPro" id="IPR001138">
    <property type="entry name" value="Zn2Cys6_DnaBD"/>
</dbReference>
<dbReference type="SUPFAM" id="SSF57701">
    <property type="entry name" value="Zn2/Cys6 DNA-binding domain"/>
    <property type="match status" value="1"/>
</dbReference>
<evidence type="ECO:0000256" key="7">
    <source>
        <dbReference type="ARBA" id="ARBA00023242"/>
    </source>
</evidence>
<proteinExistence type="predicted"/>
<feature type="domain" description="Zn(2)-C6 fungal-type" evidence="9">
    <location>
        <begin position="27"/>
        <end position="56"/>
    </location>
</feature>
<gene>
    <name evidence="10" type="ORF">BN980_GECA07s02232g</name>
</gene>
<dbReference type="CDD" id="cd00067">
    <property type="entry name" value="GAL4"/>
    <property type="match status" value="1"/>
</dbReference>
<keyword evidence="5" id="KW-0238">DNA-binding</keyword>
<dbReference type="GO" id="GO:0000981">
    <property type="term" value="F:DNA-binding transcription factor activity, RNA polymerase II-specific"/>
    <property type="evidence" value="ECO:0007669"/>
    <property type="project" value="InterPro"/>
</dbReference>
<dbReference type="GO" id="GO:0045944">
    <property type="term" value="P:positive regulation of transcription by RNA polymerase II"/>
    <property type="evidence" value="ECO:0007669"/>
    <property type="project" value="TreeGrafter"/>
</dbReference>
<keyword evidence="2" id="KW-0479">Metal-binding</keyword>
<protein>
    <recommendedName>
        <fullName evidence="9">Zn(2)-C6 fungal-type domain-containing protein</fullName>
    </recommendedName>
</protein>
<dbReference type="CDD" id="cd12148">
    <property type="entry name" value="fungal_TF_MHR"/>
    <property type="match status" value="1"/>
</dbReference>
<evidence type="ECO:0000313" key="11">
    <source>
        <dbReference type="Proteomes" id="UP000242525"/>
    </source>
</evidence>
<sequence>MLLSKQHSEALSDQQPDTKKRKRVTRACDECRKKKVKCDGQQPCIHCTVYSYECTYDQPSNRKRLPDVRQVENKLKCAELIINAIMPGIDIYNPNFNLAAFLDGVQKAKLTDAANMNTSFPAFKLAQNGIANVLATRGIKEEIDEETGLPRGSSTPGTSDSILNPVYSPQSNMTSSPNGLLGREIKIILPPKHVASELIEAVWDNACVLFRFYHRPSFIRDLDLLYETDPDDYTNKQYKILPLVYSLMAVGVLFSMDKCERLGFKDVSEGYKYFVAARKLIDIADARDTYAIQSIVMMILFLQCSARLSTCYSYIGVALRSSLRAGLHRKVPHNFNPIESETRKRLFWTIRKMDIYVNAMLGLPRSIAEEDFDQDLPEEIDDENITEDAYYPQAKGKLSSAGIANAHTRLITILSHIMKNIYPVKTKDSSFNTHSKVMEMEVEIRDWIESLPVELKPDITPPPQYLKANRLLSLALCHVQIVLYRPFIHYCSPKLRSSRESQAKTMSALNCIAVSRRAMYIAHELTSKKLLNGAYWFSIYTIFFSVACLVYYVHENPNDPEVENIRKDAELGKNSLTLLKDASTAAQRTYNLLNTLFEQLNRRTAKMPISNEGTAINNQREFGASVESDAAGVTMSEDSTEPPVPKFPDASQAFIQPAPPMSTTVVPIGPVDPTSLPVESSAVTGSNNNIYSTPITETPLTTTSSVTESSPQGYLPGIMDQVDAQLFGRFLPPYMMTEQQNGASSYGQPPPPSNLPQESQQPQPGQTHTNMPTNINNNSTVSNLPVGDGLSDKRFSFSDIFAGQSKDDWENFLGQQSKLSGLNSFMQ</sequence>
<evidence type="ECO:0000256" key="1">
    <source>
        <dbReference type="ARBA" id="ARBA00004123"/>
    </source>
</evidence>
<feature type="region of interest" description="Disordered" evidence="8">
    <location>
        <begin position="1"/>
        <end position="24"/>
    </location>
</feature>
<evidence type="ECO:0000256" key="2">
    <source>
        <dbReference type="ARBA" id="ARBA00022723"/>
    </source>
</evidence>
<dbReference type="InterPro" id="IPR051711">
    <property type="entry name" value="Stress_Response_Reg"/>
</dbReference>
<evidence type="ECO:0000259" key="9">
    <source>
        <dbReference type="PROSITE" id="PS50048"/>
    </source>
</evidence>
<feature type="compositionally biased region" description="Polar residues" evidence="8">
    <location>
        <begin position="152"/>
        <end position="171"/>
    </location>
</feature>
<evidence type="ECO:0000256" key="4">
    <source>
        <dbReference type="ARBA" id="ARBA00023015"/>
    </source>
</evidence>
<keyword evidence="6" id="KW-0804">Transcription</keyword>
<dbReference type="PANTHER" id="PTHR47540">
    <property type="entry name" value="THIAMINE REPRESSIBLE GENES REGULATORY PROTEIN THI5"/>
    <property type="match status" value="1"/>
</dbReference>
<evidence type="ECO:0000256" key="8">
    <source>
        <dbReference type="SAM" id="MobiDB-lite"/>
    </source>
</evidence>
<keyword evidence="3" id="KW-0862">Zinc</keyword>
<reference evidence="10" key="1">
    <citation type="submission" date="2014-03" db="EMBL/GenBank/DDBJ databases">
        <authorList>
            <person name="Casaregola S."/>
        </authorList>
    </citation>
    <scope>NUCLEOTIDE SEQUENCE [LARGE SCALE GENOMIC DNA]</scope>
    <source>
        <strain evidence="10">CLIB 918</strain>
    </source>
</reference>